<dbReference type="GO" id="GO:0009432">
    <property type="term" value="P:SOS response"/>
    <property type="evidence" value="ECO:0007669"/>
    <property type="project" value="TreeGrafter"/>
</dbReference>
<evidence type="ECO:0000256" key="9">
    <source>
        <dbReference type="PIRNR" id="PIRNR003128"/>
    </source>
</evidence>
<dbReference type="GO" id="GO:0006281">
    <property type="term" value="P:DNA repair"/>
    <property type="evidence" value="ECO:0007669"/>
    <property type="project" value="UniProtKB-KW"/>
</dbReference>
<keyword evidence="4" id="KW-0547">Nucleotide-binding</keyword>
<evidence type="ECO:0000256" key="7">
    <source>
        <dbReference type="ARBA" id="ARBA00023204"/>
    </source>
</evidence>
<reference evidence="11 12" key="1">
    <citation type="submission" date="2018-12" db="EMBL/GenBank/DDBJ databases">
        <title>Complete genome sequence of Flaviflexus salsibiostraticola KCTC 33148.</title>
        <authorList>
            <person name="Bae J.-W."/>
        </authorList>
    </citation>
    <scope>NUCLEOTIDE SEQUENCE [LARGE SCALE GENOMIC DNA]</scope>
    <source>
        <strain evidence="11 12">KCTC 33148</strain>
    </source>
</reference>
<dbReference type="AlphaFoldDB" id="A0A3S8Z7Y8"/>
<dbReference type="EMBL" id="CP034438">
    <property type="protein sequence ID" value="AZN29436.1"/>
    <property type="molecule type" value="Genomic_DNA"/>
</dbReference>
<evidence type="ECO:0000256" key="2">
    <source>
        <dbReference type="ARBA" id="ARBA00009441"/>
    </source>
</evidence>
<dbReference type="Gene3D" id="3.40.50.300">
    <property type="entry name" value="P-loop containing nucleotide triphosphate hydrolases"/>
    <property type="match status" value="2"/>
</dbReference>
<keyword evidence="6" id="KW-0067">ATP-binding</keyword>
<evidence type="ECO:0000256" key="3">
    <source>
        <dbReference type="ARBA" id="ARBA00021315"/>
    </source>
</evidence>
<evidence type="ECO:0000313" key="12">
    <source>
        <dbReference type="Proteomes" id="UP000270021"/>
    </source>
</evidence>
<dbReference type="NCBIfam" id="TIGR00634">
    <property type="entry name" value="recN"/>
    <property type="match status" value="1"/>
</dbReference>
<dbReference type="Proteomes" id="UP000270021">
    <property type="component" value="Chromosome"/>
</dbReference>
<proteinExistence type="inferred from homology"/>
<dbReference type="PANTHER" id="PTHR11059">
    <property type="entry name" value="DNA REPAIR PROTEIN RECN"/>
    <property type="match status" value="1"/>
</dbReference>
<evidence type="ECO:0000313" key="11">
    <source>
        <dbReference type="EMBL" id="AZN29436.1"/>
    </source>
</evidence>
<dbReference type="CDD" id="cd03241">
    <property type="entry name" value="ABC_RecN"/>
    <property type="match status" value="1"/>
</dbReference>
<feature type="domain" description="AAA+ ATPase" evidence="10">
    <location>
        <begin position="21"/>
        <end position="515"/>
    </location>
</feature>
<sequence>MIDEVRIENLGVIDTAAISFAPGLTAITGETGAGKTMLLTSLGLLLGAPADSSKVRRGTDRILVEGIFDVPSDSDVAAEAADAGADLDAEEGRTEVPVARQVPAEGRSRCYLGGRSVPRSVLDSIGSRLVTIHGQSEQMRLRSASAQLQALDSAGGAETESALTSYSEAWQGHRRALAELEQFRADERDIASRRLALTALVEAVDEVEPVMGEEEDLKHRIERLDSIEETRSGLARALSALSGDGEMMLGAADLLGQTAQALATLKEPGAAESGARAAAAEVEARDLIANVGAMLSGLETDEDLNELHARRAKLRSLSKKLGMGIDEAIGEADRARAMLAVFDDPELRAAELEAAVATTLADLRSRGKLLHEVRSAAAETLAQEVNGELAQLALGRAEISIDVESVEPRADGMDRVTFMFRPDPHAASVPLSTSASGGELSRIMLAIELVLSRSAPNVPPTFVFDEIDAGVGGEAAKAIGARLAALAEHAQVIVVTHLAQVASWADRQIVVARGERATEVRAVADSERVTELARMLSGSADLDSARRHAADLLSESTVGR</sequence>
<dbReference type="GO" id="GO:0043590">
    <property type="term" value="C:bacterial nucleoid"/>
    <property type="evidence" value="ECO:0007669"/>
    <property type="project" value="TreeGrafter"/>
</dbReference>
<protein>
    <recommendedName>
        <fullName evidence="3 9">DNA repair protein RecN</fullName>
    </recommendedName>
    <alternativeName>
        <fullName evidence="8 9">Recombination protein N</fullName>
    </alternativeName>
</protein>
<organism evidence="11 12">
    <name type="scientific">Flaviflexus salsibiostraticola</name>
    <dbReference type="NCBI Taxonomy" id="1282737"/>
    <lineage>
        <taxon>Bacteria</taxon>
        <taxon>Bacillati</taxon>
        <taxon>Actinomycetota</taxon>
        <taxon>Actinomycetes</taxon>
        <taxon>Actinomycetales</taxon>
        <taxon>Actinomycetaceae</taxon>
        <taxon>Flaviflexus</taxon>
    </lineage>
</organism>
<evidence type="ECO:0000256" key="1">
    <source>
        <dbReference type="ARBA" id="ARBA00003618"/>
    </source>
</evidence>
<dbReference type="InterPro" id="IPR003593">
    <property type="entry name" value="AAA+_ATPase"/>
</dbReference>
<gene>
    <name evidence="11" type="primary">recN</name>
    <name evidence="11" type="ORF">EJO69_03260</name>
</gene>
<dbReference type="PIRSF" id="PIRSF003128">
    <property type="entry name" value="RecN"/>
    <property type="match status" value="1"/>
</dbReference>
<keyword evidence="12" id="KW-1185">Reference proteome</keyword>
<keyword evidence="5 9" id="KW-0227">DNA damage</keyword>
<name>A0A3S8Z7Y8_9ACTO</name>
<evidence type="ECO:0000256" key="5">
    <source>
        <dbReference type="ARBA" id="ARBA00022763"/>
    </source>
</evidence>
<dbReference type="InterPro" id="IPR003395">
    <property type="entry name" value="RecF/RecN/SMC_N"/>
</dbReference>
<comment type="similarity">
    <text evidence="2 9">Belongs to the RecN family.</text>
</comment>
<dbReference type="InterPro" id="IPR027417">
    <property type="entry name" value="P-loop_NTPase"/>
</dbReference>
<comment type="function">
    <text evidence="1 9">May be involved in recombinational repair of damaged DNA.</text>
</comment>
<dbReference type="OrthoDB" id="9806954at2"/>
<keyword evidence="7 9" id="KW-0234">DNA repair</keyword>
<dbReference type="GO" id="GO:0005524">
    <property type="term" value="F:ATP binding"/>
    <property type="evidence" value="ECO:0007669"/>
    <property type="project" value="UniProtKB-KW"/>
</dbReference>
<accession>A0A3S8Z7Y8</accession>
<dbReference type="PANTHER" id="PTHR11059:SF0">
    <property type="entry name" value="DNA REPAIR PROTEIN RECN"/>
    <property type="match status" value="1"/>
</dbReference>
<dbReference type="GO" id="GO:0006310">
    <property type="term" value="P:DNA recombination"/>
    <property type="evidence" value="ECO:0007669"/>
    <property type="project" value="InterPro"/>
</dbReference>
<dbReference type="InterPro" id="IPR004604">
    <property type="entry name" value="DNA_recomb/repair_RecN"/>
</dbReference>
<dbReference type="KEGG" id="fsl:EJO69_03260"/>
<dbReference type="SMART" id="SM00382">
    <property type="entry name" value="AAA"/>
    <property type="match status" value="1"/>
</dbReference>
<evidence type="ECO:0000256" key="8">
    <source>
        <dbReference type="ARBA" id="ARBA00033408"/>
    </source>
</evidence>
<dbReference type="Pfam" id="PF02463">
    <property type="entry name" value="SMC_N"/>
    <property type="match status" value="1"/>
</dbReference>
<evidence type="ECO:0000256" key="6">
    <source>
        <dbReference type="ARBA" id="ARBA00022840"/>
    </source>
</evidence>
<dbReference type="RefSeq" id="WP_126039183.1">
    <property type="nucleotide sequence ID" value="NZ_CP034438.1"/>
</dbReference>
<dbReference type="SUPFAM" id="SSF52540">
    <property type="entry name" value="P-loop containing nucleoside triphosphate hydrolases"/>
    <property type="match status" value="1"/>
</dbReference>
<evidence type="ECO:0000259" key="10">
    <source>
        <dbReference type="SMART" id="SM00382"/>
    </source>
</evidence>
<evidence type="ECO:0000256" key="4">
    <source>
        <dbReference type="ARBA" id="ARBA00022741"/>
    </source>
</evidence>